<reference evidence="2" key="2">
    <citation type="submission" date="2018-08" db="UniProtKB">
        <authorList>
            <consortium name="EnsemblPlants"/>
        </authorList>
    </citation>
    <scope>IDENTIFICATION</scope>
    <source>
        <strain evidence="2">Yugu1</strain>
    </source>
</reference>
<accession>K3ZB10</accession>
<evidence type="ECO:0000256" key="1">
    <source>
        <dbReference type="SAM" id="MobiDB-lite"/>
    </source>
</evidence>
<name>K3ZB10_SETIT</name>
<dbReference type="Gramene" id="KQL14986">
    <property type="protein sequence ID" value="KQL14986"/>
    <property type="gene ID" value="SETIT_023731mg"/>
</dbReference>
<dbReference type="EMBL" id="AGNK02001631">
    <property type="status" value="NOT_ANNOTATED_CDS"/>
    <property type="molecule type" value="Genomic_DNA"/>
</dbReference>
<feature type="compositionally biased region" description="Basic and acidic residues" evidence="1">
    <location>
        <begin position="17"/>
        <end position="27"/>
    </location>
</feature>
<organism evidence="2 3">
    <name type="scientific">Setaria italica</name>
    <name type="common">Foxtail millet</name>
    <name type="synonym">Panicum italicum</name>
    <dbReference type="NCBI Taxonomy" id="4555"/>
    <lineage>
        <taxon>Eukaryota</taxon>
        <taxon>Viridiplantae</taxon>
        <taxon>Streptophyta</taxon>
        <taxon>Embryophyta</taxon>
        <taxon>Tracheophyta</taxon>
        <taxon>Spermatophyta</taxon>
        <taxon>Magnoliopsida</taxon>
        <taxon>Liliopsida</taxon>
        <taxon>Poales</taxon>
        <taxon>Poaceae</taxon>
        <taxon>PACMAD clade</taxon>
        <taxon>Panicoideae</taxon>
        <taxon>Panicodae</taxon>
        <taxon>Paniceae</taxon>
        <taxon>Cenchrinae</taxon>
        <taxon>Setaria</taxon>
    </lineage>
</organism>
<dbReference type="Proteomes" id="UP000004995">
    <property type="component" value="Unassembled WGS sequence"/>
</dbReference>
<protein>
    <submittedName>
        <fullName evidence="2">Uncharacterized protein</fullName>
    </submittedName>
</protein>
<keyword evidence="3" id="KW-1185">Reference proteome</keyword>
<feature type="region of interest" description="Disordered" evidence="1">
    <location>
        <begin position="1"/>
        <end position="30"/>
    </location>
</feature>
<proteinExistence type="predicted"/>
<dbReference type="AlphaFoldDB" id="K3ZB10"/>
<dbReference type="InParanoid" id="K3ZB10"/>
<dbReference type="EnsemblPlants" id="KQL14986">
    <property type="protein sequence ID" value="KQL14986"/>
    <property type="gene ID" value="SETIT_023731mg"/>
</dbReference>
<reference evidence="3" key="1">
    <citation type="journal article" date="2012" name="Nat. Biotechnol.">
        <title>Reference genome sequence of the model plant Setaria.</title>
        <authorList>
            <person name="Bennetzen J.L."/>
            <person name="Schmutz J."/>
            <person name="Wang H."/>
            <person name="Percifield R."/>
            <person name="Hawkins J."/>
            <person name="Pontaroli A.C."/>
            <person name="Estep M."/>
            <person name="Feng L."/>
            <person name="Vaughn J.N."/>
            <person name="Grimwood J."/>
            <person name="Jenkins J."/>
            <person name="Barry K."/>
            <person name="Lindquist E."/>
            <person name="Hellsten U."/>
            <person name="Deshpande S."/>
            <person name="Wang X."/>
            <person name="Wu X."/>
            <person name="Mitros T."/>
            <person name="Triplett J."/>
            <person name="Yang X."/>
            <person name="Ye C.Y."/>
            <person name="Mauro-Herrera M."/>
            <person name="Wang L."/>
            <person name="Li P."/>
            <person name="Sharma M."/>
            <person name="Sharma R."/>
            <person name="Ronald P.C."/>
            <person name="Panaud O."/>
            <person name="Kellogg E.A."/>
            <person name="Brutnell T.P."/>
            <person name="Doust A.N."/>
            <person name="Tuskan G.A."/>
            <person name="Rokhsar D."/>
            <person name="Devos K.M."/>
        </authorList>
    </citation>
    <scope>NUCLEOTIDE SEQUENCE [LARGE SCALE GENOMIC DNA]</scope>
    <source>
        <strain evidence="3">cv. Yugu1</strain>
    </source>
</reference>
<sequence>MLLAPGSMARSLAPCQHPDHHLRKDPGARGSGAEVCMLGATDAGAKLRVHFPKCFLQRSICENLSKKRAKNPKKSRPYHLRRKRNFLRLRSLSLMPKPKAERVVGL</sequence>
<dbReference type="HOGENOM" id="CLU_2227868_0_0_1"/>
<evidence type="ECO:0000313" key="3">
    <source>
        <dbReference type="Proteomes" id="UP000004995"/>
    </source>
</evidence>
<evidence type="ECO:0000313" key="2">
    <source>
        <dbReference type="EnsemblPlants" id="KQL14986"/>
    </source>
</evidence>